<evidence type="ECO:0000313" key="3">
    <source>
        <dbReference type="Proteomes" id="UP000030746"/>
    </source>
</evidence>
<dbReference type="OrthoDB" id="10012075at2759"/>
<accession>V3Z9G6</accession>
<dbReference type="InterPro" id="IPR007110">
    <property type="entry name" value="Ig-like_dom"/>
</dbReference>
<dbReference type="GO" id="GO:0032589">
    <property type="term" value="C:neuron projection membrane"/>
    <property type="evidence" value="ECO:0007669"/>
    <property type="project" value="TreeGrafter"/>
</dbReference>
<keyword evidence="3" id="KW-1185">Reference proteome</keyword>
<dbReference type="PROSITE" id="PS50835">
    <property type="entry name" value="IG_LIKE"/>
    <property type="match status" value="1"/>
</dbReference>
<dbReference type="PANTHER" id="PTHR23279">
    <property type="entry name" value="DEFECTIVE PROBOSCIS EXTENSION RESPONSE DPR -RELATED"/>
    <property type="match status" value="1"/>
</dbReference>
<feature type="domain" description="Ig-like" evidence="1">
    <location>
        <begin position="92"/>
        <end position="200"/>
    </location>
</feature>
<dbReference type="Pfam" id="PF13927">
    <property type="entry name" value="Ig_3"/>
    <property type="match status" value="1"/>
</dbReference>
<name>V3Z9G6_LOTGI</name>
<dbReference type="KEGG" id="lgi:LOTGIDRAFT_166438"/>
<evidence type="ECO:0000313" key="2">
    <source>
        <dbReference type="EMBL" id="ESO87558.1"/>
    </source>
</evidence>
<reference evidence="2 3" key="1">
    <citation type="journal article" date="2013" name="Nature">
        <title>Insights into bilaterian evolution from three spiralian genomes.</title>
        <authorList>
            <person name="Simakov O."/>
            <person name="Marletaz F."/>
            <person name="Cho S.J."/>
            <person name="Edsinger-Gonzales E."/>
            <person name="Havlak P."/>
            <person name="Hellsten U."/>
            <person name="Kuo D.H."/>
            <person name="Larsson T."/>
            <person name="Lv J."/>
            <person name="Arendt D."/>
            <person name="Savage R."/>
            <person name="Osoegawa K."/>
            <person name="de Jong P."/>
            <person name="Grimwood J."/>
            <person name="Chapman J.A."/>
            <person name="Shapiro H."/>
            <person name="Aerts A."/>
            <person name="Otillar R.P."/>
            <person name="Terry A.Y."/>
            <person name="Boore J.L."/>
            <person name="Grigoriev I.V."/>
            <person name="Lindberg D.R."/>
            <person name="Seaver E.C."/>
            <person name="Weisblat D.A."/>
            <person name="Putnam N.H."/>
            <person name="Rokhsar D.S."/>
        </authorList>
    </citation>
    <scope>NUCLEOTIDE SEQUENCE [LARGE SCALE GENOMIC DNA]</scope>
</reference>
<dbReference type="GO" id="GO:0050808">
    <property type="term" value="P:synapse organization"/>
    <property type="evidence" value="ECO:0007669"/>
    <property type="project" value="TreeGrafter"/>
</dbReference>
<dbReference type="OMA" id="EAYSMIP"/>
<dbReference type="SUPFAM" id="SSF48726">
    <property type="entry name" value="Immunoglobulin"/>
    <property type="match status" value="2"/>
</dbReference>
<dbReference type="AlphaFoldDB" id="V3Z9G6"/>
<dbReference type="Proteomes" id="UP000030746">
    <property type="component" value="Unassembled WGS sequence"/>
</dbReference>
<protein>
    <recommendedName>
        <fullName evidence="1">Ig-like domain-containing protein</fullName>
    </recommendedName>
</protein>
<dbReference type="SMART" id="SM00409">
    <property type="entry name" value="IG"/>
    <property type="match status" value="2"/>
</dbReference>
<dbReference type="CTD" id="20240328"/>
<dbReference type="PANTHER" id="PTHR23279:SF36">
    <property type="entry name" value="DEFECTIVE PROBOSCIS EXTENSION RESPONSE 9, ISOFORM A"/>
    <property type="match status" value="1"/>
</dbReference>
<dbReference type="GeneID" id="20240328"/>
<dbReference type="InterPro" id="IPR013783">
    <property type="entry name" value="Ig-like_fold"/>
</dbReference>
<dbReference type="HOGENOM" id="CLU_1116817_0_0_1"/>
<evidence type="ECO:0000259" key="1">
    <source>
        <dbReference type="PROSITE" id="PS50835"/>
    </source>
</evidence>
<dbReference type="InterPro" id="IPR036179">
    <property type="entry name" value="Ig-like_dom_sf"/>
</dbReference>
<dbReference type="InterPro" id="IPR003599">
    <property type="entry name" value="Ig_sub"/>
</dbReference>
<proteinExistence type="predicted"/>
<dbReference type="EMBL" id="KB202883">
    <property type="protein sequence ID" value="ESO87558.1"/>
    <property type="molecule type" value="Genomic_DNA"/>
</dbReference>
<dbReference type="RefSeq" id="XP_009061752.1">
    <property type="nucleotide sequence ID" value="XM_009063504.1"/>
</dbReference>
<dbReference type="Gene3D" id="2.60.40.10">
    <property type="entry name" value="Immunoglobulins"/>
    <property type="match status" value="2"/>
</dbReference>
<dbReference type="InterPro" id="IPR037448">
    <property type="entry name" value="Zig-8"/>
</dbReference>
<organism evidence="2 3">
    <name type="scientific">Lottia gigantea</name>
    <name type="common">Giant owl limpet</name>
    <dbReference type="NCBI Taxonomy" id="225164"/>
    <lineage>
        <taxon>Eukaryota</taxon>
        <taxon>Metazoa</taxon>
        <taxon>Spiralia</taxon>
        <taxon>Lophotrochozoa</taxon>
        <taxon>Mollusca</taxon>
        <taxon>Gastropoda</taxon>
        <taxon>Patellogastropoda</taxon>
        <taxon>Lottioidea</taxon>
        <taxon>Lottiidae</taxon>
        <taxon>Lottia</taxon>
    </lineage>
</organism>
<sequence length="249" mass="28553">MLIHPFSLIFKVAWRQVEKEKFLTIGTTTWIKDNNYVVQHKEDEVTDITVWNLKIKNVKTEMAGEYECQTTAIAGHSRIVYLQVVGSPLSKPGKIDFGHLHKYKYSSSNLRLTGNKFVEQGHKIHLTCNATGGDRIPEEIDWFKDGDLIEPHKYSDIIITKYRSLEVKALVSELIVDHSDRSHAGTYICRSSQDKIDKLTVEVLVAWFKLTRSQQSPNIIKRAEGSDPDPRIIFGSFRALNYSVFLKEN</sequence>
<gene>
    <name evidence="2" type="ORF">LOTGIDRAFT_166438</name>
</gene>